<dbReference type="Proteomes" id="UP000225215">
    <property type="component" value="Segment"/>
</dbReference>
<sequence>MFALAHKDTGKFIGWEVFTSYIDGEQDYSLVRSEFADNVWCEPNWLDIKHILERGVIVRGINTHYSDPDVDFPLDDYEIVVLTGVRV</sequence>
<name>A0A219YCK7_9CAUD</name>
<accession>A0A219YCK7</accession>
<organism evidence="1 2">
    <name type="scientific">Aeromonas phage 65.2</name>
    <dbReference type="NCBI Taxonomy" id="1932896"/>
    <lineage>
        <taxon>Viruses</taxon>
        <taxon>Duplodnaviria</taxon>
        <taxon>Heunggongvirae</taxon>
        <taxon>Uroviricota</taxon>
        <taxon>Caudoviricetes</taxon>
        <taxon>Pantevenvirales</taxon>
        <taxon>Straboviridae</taxon>
        <taxon>Emmerichvirinae</taxon>
        <taxon>Ishigurovirus</taxon>
        <taxon>Ishigurovirus osborne</taxon>
    </lineage>
</organism>
<reference evidence="1 2" key="1">
    <citation type="journal article" date="2017" name="Sci. Rep.">
        <title>Characterization and diversity of phages infecting Aeromonas salmonicida subsp. salmonicida.</title>
        <authorList>
            <person name="Vincent A.T."/>
            <person name="Paquet V.E."/>
            <person name="Bernatchez A."/>
            <person name="Tremblay D.M."/>
            <person name="Moineau S."/>
            <person name="Charette S.J."/>
        </authorList>
    </citation>
    <scope>NUCLEOTIDE SEQUENCE [LARGE SCALE GENOMIC DNA]</scope>
</reference>
<evidence type="ECO:0000313" key="2">
    <source>
        <dbReference type="Proteomes" id="UP000225215"/>
    </source>
</evidence>
<evidence type="ECO:0000313" key="1">
    <source>
        <dbReference type="EMBL" id="APU01685.1"/>
    </source>
</evidence>
<protein>
    <submittedName>
        <fullName evidence="1">Uncharacterized protein</fullName>
    </submittedName>
</protein>
<dbReference type="EMBL" id="KY290955">
    <property type="protein sequence ID" value="APU01685.1"/>
    <property type="molecule type" value="Genomic_DNA"/>
</dbReference>
<proteinExistence type="predicted"/>